<feature type="transmembrane region" description="Helical" evidence="1">
    <location>
        <begin position="327"/>
        <end position="343"/>
    </location>
</feature>
<accession>A0AAD9PN83</accession>
<feature type="transmembrane region" description="Helical" evidence="1">
    <location>
        <begin position="349"/>
        <end position="372"/>
    </location>
</feature>
<dbReference type="RefSeq" id="XP_067804285.1">
    <property type="nucleotide sequence ID" value="XM_067945494.1"/>
</dbReference>
<dbReference type="AlphaFoldDB" id="A0AAD9PN83"/>
<dbReference type="PANTHER" id="PTHR33538:SF2">
    <property type="entry name" value="PROTEIN GAMETE EXPRESSED 1"/>
    <property type="match status" value="1"/>
</dbReference>
<proteinExistence type="predicted"/>
<keyword evidence="1" id="KW-0472">Membrane</keyword>
<dbReference type="GeneID" id="94334741"/>
<keyword evidence="3" id="KW-1185">Reference proteome</keyword>
<dbReference type="PANTHER" id="PTHR33538">
    <property type="entry name" value="PROTEIN GAMETE EXPRESSED 1"/>
    <property type="match status" value="1"/>
</dbReference>
<sequence>MSLCLAETYNYRNWYNKTKETIDRGKASFNKILNSIKDDETECKLLNVTTPTDQEGKEYSSDQETNKYPCITAVSKSGDLEFHIDKDVNSLLKVEPKYQVAAEGGCWQYVLREIESLDVDKCGVNGEASRALIALAKTKCHFIRAGREFPGTNDGCILNPRNITPNMLVEYNIISTNPCKDNNNIKECENLKNQIVSNCTNSENMTQAAFSMYHADLNHIDDICFYLQSHEWNKKTETNINRLGESAKQIIKSHEHIESFLSNIGYMQQEQISKANVLSEWMDGLKGELADVFNILYTLKQYQRAIYGKAINIKITKKDFVEHFRNVLLYVLYALAAICFTAFESTTSIRPHIILAITIACLIEGMSFNIIHNWIKVPYDLSPMAVHGIWSRIIKWCMVLYIGKIWFSSVISFRSPINTVMGEISKLLQLVEHQQKLLFQDPLDPPVDTDWGHALEQFVVLYNSSDDESYEPESESCASESDAYDLGADSEDLVDEYLDSLARLRYSRQQQAFNTIAADICNMLHTHADILDLLKLDQSALDNFSVLQDSETNVPVDVEKLNCLLDKSRNLFQLLSKTSDTLHESSEKLPPSYTKLSSFFENLNLGTSFSHTVHIEHALYKRLVQYEGELKQETRQ</sequence>
<dbReference type="Proteomes" id="UP001214638">
    <property type="component" value="Unassembled WGS sequence"/>
</dbReference>
<keyword evidence="1" id="KW-0812">Transmembrane</keyword>
<keyword evidence="1" id="KW-1133">Transmembrane helix</keyword>
<evidence type="ECO:0000256" key="1">
    <source>
        <dbReference type="SAM" id="Phobius"/>
    </source>
</evidence>
<dbReference type="InterPro" id="IPR040346">
    <property type="entry name" value="GEX1/Brambleberry"/>
</dbReference>
<reference evidence="2" key="1">
    <citation type="journal article" date="2023" name="Nat. Microbiol.">
        <title>Babesia duncani multi-omics identifies virulence factors and drug targets.</title>
        <authorList>
            <person name="Singh P."/>
            <person name="Lonardi S."/>
            <person name="Liang Q."/>
            <person name="Vydyam P."/>
            <person name="Khabirova E."/>
            <person name="Fang T."/>
            <person name="Gihaz S."/>
            <person name="Thekkiniath J."/>
            <person name="Munshi M."/>
            <person name="Abel S."/>
            <person name="Ciampossin L."/>
            <person name="Batugedara G."/>
            <person name="Gupta M."/>
            <person name="Lu X.M."/>
            <person name="Lenz T."/>
            <person name="Chakravarty S."/>
            <person name="Cornillot E."/>
            <person name="Hu Y."/>
            <person name="Ma W."/>
            <person name="Gonzalez L.M."/>
            <person name="Sanchez S."/>
            <person name="Estrada K."/>
            <person name="Sanchez-Flores A."/>
            <person name="Montero E."/>
            <person name="Harb O.S."/>
            <person name="Le Roch K.G."/>
            <person name="Mamoun C.B."/>
        </authorList>
    </citation>
    <scope>NUCLEOTIDE SEQUENCE</scope>
    <source>
        <strain evidence="2">WA1</strain>
    </source>
</reference>
<organism evidence="2 3">
    <name type="scientific">Babesia duncani</name>
    <dbReference type="NCBI Taxonomy" id="323732"/>
    <lineage>
        <taxon>Eukaryota</taxon>
        <taxon>Sar</taxon>
        <taxon>Alveolata</taxon>
        <taxon>Apicomplexa</taxon>
        <taxon>Aconoidasida</taxon>
        <taxon>Piroplasmida</taxon>
        <taxon>Babesiidae</taxon>
        <taxon>Babesia</taxon>
    </lineage>
</organism>
<dbReference type="EMBL" id="JALLKP010000001">
    <property type="protein sequence ID" value="KAK2197443.1"/>
    <property type="molecule type" value="Genomic_DNA"/>
</dbReference>
<name>A0AAD9PN83_9APIC</name>
<gene>
    <name evidence="2" type="ORF">BdWA1_000443</name>
</gene>
<protein>
    <submittedName>
        <fullName evidence="2">GEX1-Brambleberry</fullName>
    </submittedName>
</protein>
<comment type="caution">
    <text evidence="2">The sequence shown here is derived from an EMBL/GenBank/DDBJ whole genome shotgun (WGS) entry which is preliminary data.</text>
</comment>
<evidence type="ECO:0000313" key="3">
    <source>
        <dbReference type="Proteomes" id="UP001214638"/>
    </source>
</evidence>
<feature type="transmembrane region" description="Helical" evidence="1">
    <location>
        <begin position="393"/>
        <end position="413"/>
    </location>
</feature>
<evidence type="ECO:0000313" key="2">
    <source>
        <dbReference type="EMBL" id="KAK2197443.1"/>
    </source>
</evidence>
<dbReference type="KEGG" id="bdw:94334741"/>